<reference evidence="2" key="1">
    <citation type="submission" date="2023-03" db="EMBL/GenBank/DDBJ databases">
        <title>Massive genome expansion in bonnet fungi (Mycena s.s.) driven by repeated elements and novel gene families across ecological guilds.</title>
        <authorList>
            <consortium name="Lawrence Berkeley National Laboratory"/>
            <person name="Harder C.B."/>
            <person name="Miyauchi S."/>
            <person name="Viragh M."/>
            <person name="Kuo A."/>
            <person name="Thoen E."/>
            <person name="Andreopoulos B."/>
            <person name="Lu D."/>
            <person name="Skrede I."/>
            <person name="Drula E."/>
            <person name="Henrissat B."/>
            <person name="Morin E."/>
            <person name="Kohler A."/>
            <person name="Barry K."/>
            <person name="LaButti K."/>
            <person name="Morin E."/>
            <person name="Salamov A."/>
            <person name="Lipzen A."/>
            <person name="Mereny Z."/>
            <person name="Hegedus B."/>
            <person name="Baldrian P."/>
            <person name="Stursova M."/>
            <person name="Weitz H."/>
            <person name="Taylor A."/>
            <person name="Grigoriev I.V."/>
            <person name="Nagy L.G."/>
            <person name="Martin F."/>
            <person name="Kauserud H."/>
        </authorList>
    </citation>
    <scope>NUCLEOTIDE SEQUENCE</scope>
    <source>
        <strain evidence="2">CBHHK188m</strain>
    </source>
</reference>
<evidence type="ECO:0008006" key="4">
    <source>
        <dbReference type="Google" id="ProtNLM"/>
    </source>
</evidence>
<protein>
    <recommendedName>
        <fullName evidence="4">F-box domain-containing protein</fullName>
    </recommendedName>
</protein>
<dbReference type="InterPro" id="IPR032675">
    <property type="entry name" value="LRR_dom_sf"/>
</dbReference>
<feature type="coiled-coil region" evidence="1">
    <location>
        <begin position="3"/>
        <end position="44"/>
    </location>
</feature>
<sequence length="325" mass="36636">MSVEELQATIEKISVDIKKISADIERQKEVLNKLETSKSLIQRQLNAVLDPLARLPLEISSEIFIQCLPPIVEPGAARMPMLLLDICNSWSRIAISTPALWTTIRVQFPRPEGFAKILENWLRHARNHPLSISLRGSFDDDIVAVVGQHAGQLENLEIYHDQQHTLIRDPLSGLGSRSFPSLKSLTIGGESSGGYPSLNPDSILDLFHRAPNLIECTFDRVFTPAGHPPTLKTLVLPNLRHLNFGRSLEHFYSDNGLLWHITLPGLQTLIVSMDSSEDDDEYEEVLIAFLKRSSPPLQKLRICELDSDDSFDFPEWRNAFAFFPP</sequence>
<evidence type="ECO:0000313" key="2">
    <source>
        <dbReference type="EMBL" id="KAJ7757771.1"/>
    </source>
</evidence>
<evidence type="ECO:0000256" key="1">
    <source>
        <dbReference type="SAM" id="Coils"/>
    </source>
</evidence>
<organism evidence="2 3">
    <name type="scientific">Mycena maculata</name>
    <dbReference type="NCBI Taxonomy" id="230809"/>
    <lineage>
        <taxon>Eukaryota</taxon>
        <taxon>Fungi</taxon>
        <taxon>Dikarya</taxon>
        <taxon>Basidiomycota</taxon>
        <taxon>Agaricomycotina</taxon>
        <taxon>Agaricomycetes</taxon>
        <taxon>Agaricomycetidae</taxon>
        <taxon>Agaricales</taxon>
        <taxon>Marasmiineae</taxon>
        <taxon>Mycenaceae</taxon>
        <taxon>Mycena</taxon>
    </lineage>
</organism>
<comment type="caution">
    <text evidence="2">The sequence shown here is derived from an EMBL/GenBank/DDBJ whole genome shotgun (WGS) entry which is preliminary data.</text>
</comment>
<keyword evidence="3" id="KW-1185">Reference proteome</keyword>
<dbReference type="Proteomes" id="UP001215280">
    <property type="component" value="Unassembled WGS sequence"/>
</dbReference>
<keyword evidence="1" id="KW-0175">Coiled coil</keyword>
<accession>A0AAD7NDT1</accession>
<dbReference type="Gene3D" id="3.80.10.10">
    <property type="entry name" value="Ribonuclease Inhibitor"/>
    <property type="match status" value="1"/>
</dbReference>
<dbReference type="SUPFAM" id="SSF52047">
    <property type="entry name" value="RNI-like"/>
    <property type="match status" value="1"/>
</dbReference>
<evidence type="ECO:0000313" key="3">
    <source>
        <dbReference type="Proteomes" id="UP001215280"/>
    </source>
</evidence>
<dbReference type="AlphaFoldDB" id="A0AAD7NDT1"/>
<proteinExistence type="predicted"/>
<dbReference type="EMBL" id="JARJLG010000057">
    <property type="protein sequence ID" value="KAJ7757771.1"/>
    <property type="molecule type" value="Genomic_DNA"/>
</dbReference>
<gene>
    <name evidence="2" type="ORF">DFH07DRAFT_919594</name>
</gene>
<name>A0AAD7NDT1_9AGAR</name>